<dbReference type="NCBIfam" id="TIGR01395">
    <property type="entry name" value="FlgC"/>
    <property type="match status" value="1"/>
</dbReference>
<name>A0A411YJF5_9ACTN</name>
<keyword evidence="8" id="KW-0966">Cell projection</keyword>
<dbReference type="Proteomes" id="UP000291469">
    <property type="component" value="Chromosome"/>
</dbReference>
<dbReference type="Pfam" id="PF06429">
    <property type="entry name" value="Flg_bbr_C"/>
    <property type="match status" value="1"/>
</dbReference>
<proteinExistence type="inferred from homology"/>
<evidence type="ECO:0000256" key="2">
    <source>
        <dbReference type="ARBA" id="ARBA00009677"/>
    </source>
</evidence>
<protein>
    <recommendedName>
        <fullName evidence="3 6">Flagellar basal-body rod protein FlgC</fullName>
    </recommendedName>
</protein>
<evidence type="ECO:0000256" key="5">
    <source>
        <dbReference type="ARBA" id="ARBA00025933"/>
    </source>
</evidence>
<dbReference type="PANTHER" id="PTHR30435:SF2">
    <property type="entry name" value="FLAGELLAR BASAL-BODY ROD PROTEIN FLGC"/>
    <property type="match status" value="1"/>
</dbReference>
<evidence type="ECO:0000256" key="1">
    <source>
        <dbReference type="ARBA" id="ARBA00004117"/>
    </source>
</evidence>
<dbReference type="GO" id="GO:0071978">
    <property type="term" value="P:bacterial-type flagellum-dependent swarming motility"/>
    <property type="evidence" value="ECO:0007669"/>
    <property type="project" value="TreeGrafter"/>
</dbReference>
<comment type="subcellular location">
    <subcellularLocation>
        <location evidence="1 6">Bacterial flagellum basal body</location>
    </subcellularLocation>
</comment>
<keyword evidence="4 6" id="KW-0975">Bacterial flagellum</keyword>
<evidence type="ECO:0000313" key="9">
    <source>
        <dbReference type="Proteomes" id="UP000291469"/>
    </source>
</evidence>
<evidence type="ECO:0000313" key="8">
    <source>
        <dbReference type="EMBL" id="QBI21232.1"/>
    </source>
</evidence>
<dbReference type="OrthoDB" id="9794148at2"/>
<dbReference type="PANTHER" id="PTHR30435">
    <property type="entry name" value="FLAGELLAR PROTEIN"/>
    <property type="match status" value="1"/>
</dbReference>
<gene>
    <name evidence="8" type="primary">flgC</name>
    <name evidence="8" type="ORF">ER308_17755</name>
</gene>
<feature type="domain" description="Flagellar basal-body/hook protein C-terminal" evidence="7">
    <location>
        <begin position="90"/>
        <end position="133"/>
    </location>
</feature>
<evidence type="ECO:0000256" key="3">
    <source>
        <dbReference type="ARBA" id="ARBA00017941"/>
    </source>
</evidence>
<dbReference type="RefSeq" id="WP_131156225.1">
    <property type="nucleotide sequence ID" value="NZ_CP036402.1"/>
</dbReference>
<comment type="subunit">
    <text evidence="5 6">The basal body constitutes a major portion of the flagellar organelle and consists of four rings (L,P,S, and M) mounted on a central rod. The rod consists of about 26 subunits of FlgG in the distal portion, and FlgB, FlgC and FlgF are thought to build up the proximal portion of the rod with about 6 subunits each.</text>
</comment>
<keyword evidence="8" id="KW-0282">Flagellum</keyword>
<dbReference type="InterPro" id="IPR006299">
    <property type="entry name" value="FlgC"/>
</dbReference>
<comment type="similarity">
    <text evidence="2">Belongs to the flagella basal body rod proteins family.</text>
</comment>
<evidence type="ECO:0000259" key="7">
    <source>
        <dbReference type="Pfam" id="PF06429"/>
    </source>
</evidence>
<keyword evidence="9" id="KW-1185">Reference proteome</keyword>
<dbReference type="EMBL" id="CP036402">
    <property type="protein sequence ID" value="QBI21232.1"/>
    <property type="molecule type" value="Genomic_DNA"/>
</dbReference>
<reference evidence="8 9" key="1">
    <citation type="submission" date="2019-01" db="EMBL/GenBank/DDBJ databases">
        <title>Egibacter rhizosphaerae EGI 80759T.</title>
        <authorList>
            <person name="Chen D.-D."/>
            <person name="Tian Y."/>
            <person name="Jiao J.-Y."/>
            <person name="Zhang X.-T."/>
            <person name="Zhang Y.-G."/>
            <person name="Zhang Y."/>
            <person name="Xiao M."/>
            <person name="Shu W.-S."/>
            <person name="Li W.-J."/>
        </authorList>
    </citation>
    <scope>NUCLEOTIDE SEQUENCE [LARGE SCALE GENOMIC DNA]</scope>
    <source>
        <strain evidence="8 9">EGI 80759</strain>
    </source>
</reference>
<keyword evidence="8" id="KW-0969">Cilium</keyword>
<evidence type="ECO:0000256" key="6">
    <source>
        <dbReference type="RuleBase" id="RU362062"/>
    </source>
</evidence>
<organism evidence="8 9">
    <name type="scientific">Egibacter rhizosphaerae</name>
    <dbReference type="NCBI Taxonomy" id="1670831"/>
    <lineage>
        <taxon>Bacteria</taxon>
        <taxon>Bacillati</taxon>
        <taxon>Actinomycetota</taxon>
        <taxon>Nitriliruptoria</taxon>
        <taxon>Egibacterales</taxon>
        <taxon>Egibacteraceae</taxon>
        <taxon>Egibacter</taxon>
    </lineage>
</organism>
<accession>A0A411YJF5</accession>
<dbReference type="InterPro" id="IPR010930">
    <property type="entry name" value="Flg_bb/hook_C_dom"/>
</dbReference>
<dbReference type="AlphaFoldDB" id="A0A411YJF5"/>
<evidence type="ECO:0000256" key="4">
    <source>
        <dbReference type="ARBA" id="ARBA00023143"/>
    </source>
</evidence>
<dbReference type="GO" id="GO:0030694">
    <property type="term" value="C:bacterial-type flagellum basal body, rod"/>
    <property type="evidence" value="ECO:0007669"/>
    <property type="project" value="UniProtKB-UniRule"/>
</dbReference>
<sequence>MATFGAMDVGRTGLGFSQHWMDQIGHNLANTNTVRGPEEEPFRQRLAVAESLTDEIVDTGSGVHLAGVIEDQRDPVETYEPQHPQADEDGFVAQPVVDMAGQMSDMMQAQRGYQASARTIDTAREAYESALRIGQQ</sequence>
<dbReference type="KEGG" id="erz:ER308_17755"/>